<evidence type="ECO:0000256" key="3">
    <source>
        <dbReference type="ARBA" id="ARBA00022491"/>
    </source>
</evidence>
<protein>
    <recommendedName>
        <fullName evidence="2">Toxin CcdB</fullName>
    </recommendedName>
    <alternativeName>
        <fullName evidence="7">Cytotoxic protein CcdB</fullName>
    </alternativeName>
    <alternativeName>
        <fullName evidence="6">Protein LetD</fullName>
    </alternativeName>
</protein>
<proteinExistence type="inferred from homology"/>
<dbReference type="Pfam" id="PF01845">
    <property type="entry name" value="CcdB"/>
    <property type="match status" value="1"/>
</dbReference>
<evidence type="ECO:0000256" key="2">
    <source>
        <dbReference type="ARBA" id="ARBA00015075"/>
    </source>
</evidence>
<evidence type="ECO:0000256" key="4">
    <source>
        <dbReference type="ARBA" id="ARBA00023015"/>
    </source>
</evidence>
<dbReference type="AlphaFoldDB" id="A0A557RZ52"/>
<gene>
    <name evidence="8" type="ORF">FHP88_16220</name>
</gene>
<evidence type="ECO:0000256" key="5">
    <source>
        <dbReference type="ARBA" id="ARBA00023163"/>
    </source>
</evidence>
<keyword evidence="3" id="KW-0678">Repressor</keyword>
<keyword evidence="5" id="KW-0804">Transcription</keyword>
<dbReference type="InterPro" id="IPR011067">
    <property type="entry name" value="Plasmid_toxin/cell-grow_inhib"/>
</dbReference>
<evidence type="ECO:0000256" key="7">
    <source>
        <dbReference type="ARBA" id="ARBA00033135"/>
    </source>
</evidence>
<evidence type="ECO:0000313" key="8">
    <source>
        <dbReference type="EMBL" id="TVO70433.1"/>
    </source>
</evidence>
<dbReference type="Gene3D" id="2.30.30.110">
    <property type="match status" value="1"/>
</dbReference>
<evidence type="ECO:0000313" key="9">
    <source>
        <dbReference type="Proteomes" id="UP000316649"/>
    </source>
</evidence>
<name>A0A557RZ52_9GAMM</name>
<reference evidence="8 9" key="1">
    <citation type="submission" date="2019-07" db="EMBL/GenBank/DDBJ databases">
        <title>The pathways for chlorine oxyanion respiration interact through the shared metabolite chlorate.</title>
        <authorList>
            <person name="Barnum T.P."/>
            <person name="Cheng Y."/>
            <person name="Hill K.A."/>
            <person name="Lucas L.N."/>
            <person name="Carlson H.K."/>
            <person name="Coates J.D."/>
        </authorList>
    </citation>
    <scope>NUCLEOTIDE SEQUENCE [LARGE SCALE GENOMIC DNA]</scope>
    <source>
        <strain evidence="8 9">BK-1</strain>
    </source>
</reference>
<evidence type="ECO:0000256" key="6">
    <source>
        <dbReference type="ARBA" id="ARBA00029628"/>
    </source>
</evidence>
<keyword evidence="4" id="KW-0805">Transcription regulation</keyword>
<comment type="caution">
    <text evidence="8">The sequence shown here is derived from an EMBL/GenBank/DDBJ whole genome shotgun (WGS) entry which is preliminary data.</text>
</comment>
<sequence length="105" mass="11839">MDQFDLYVNPDKDTNKTYPYFIDIQNGLLNTLNSRVVIPLTPIGKSDKAYPENLCPVIKIKNKNFALLTHQLTSVSVSFLKQKESSLTSYRDKIVAAVDFLVTGI</sequence>
<dbReference type="GO" id="GO:0008657">
    <property type="term" value="F:DNA topoisomerase type II (double strand cut, ATP-hydrolyzing) inhibitor activity"/>
    <property type="evidence" value="ECO:0007669"/>
    <property type="project" value="InterPro"/>
</dbReference>
<dbReference type="RefSeq" id="WP_144360148.1">
    <property type="nucleotide sequence ID" value="NZ_VMNH01000024.1"/>
</dbReference>
<dbReference type="Proteomes" id="UP000316649">
    <property type="component" value="Unassembled WGS sequence"/>
</dbReference>
<evidence type="ECO:0000256" key="1">
    <source>
        <dbReference type="ARBA" id="ARBA00005230"/>
    </source>
</evidence>
<dbReference type="SUPFAM" id="SSF50118">
    <property type="entry name" value="Cell growth inhibitor/plasmid maintenance toxic component"/>
    <property type="match status" value="1"/>
</dbReference>
<comment type="similarity">
    <text evidence="1">Belongs to the CcdB toxin family.</text>
</comment>
<keyword evidence="9" id="KW-1185">Reference proteome</keyword>
<dbReference type="GO" id="GO:0006276">
    <property type="term" value="P:plasmid maintenance"/>
    <property type="evidence" value="ECO:0007669"/>
    <property type="project" value="InterPro"/>
</dbReference>
<dbReference type="EMBL" id="VMNH01000024">
    <property type="protein sequence ID" value="TVO70433.1"/>
    <property type="molecule type" value="Genomic_DNA"/>
</dbReference>
<accession>A0A557RZ52</accession>
<organism evidence="8 9">
    <name type="scientific">Sedimenticola selenatireducens</name>
    <dbReference type="NCBI Taxonomy" id="191960"/>
    <lineage>
        <taxon>Bacteria</taxon>
        <taxon>Pseudomonadati</taxon>
        <taxon>Pseudomonadota</taxon>
        <taxon>Gammaproteobacteria</taxon>
        <taxon>Chromatiales</taxon>
        <taxon>Sedimenticolaceae</taxon>
        <taxon>Sedimenticola</taxon>
    </lineage>
</organism>
<dbReference type="OrthoDB" id="9813510at2"/>
<dbReference type="InterPro" id="IPR002712">
    <property type="entry name" value="CcdB"/>
</dbReference>